<dbReference type="SUPFAM" id="SSF49879">
    <property type="entry name" value="SMAD/FHA domain"/>
    <property type="match status" value="1"/>
</dbReference>
<dbReference type="PROSITE" id="PS50006">
    <property type="entry name" value="FHA_DOMAIN"/>
    <property type="match status" value="1"/>
</dbReference>
<dbReference type="InterPro" id="IPR000253">
    <property type="entry name" value="FHA_dom"/>
</dbReference>
<feature type="region of interest" description="Disordered" evidence="2">
    <location>
        <begin position="1"/>
        <end position="53"/>
    </location>
</feature>
<dbReference type="InterPro" id="IPR008984">
    <property type="entry name" value="SMAD_FHA_dom_sf"/>
</dbReference>
<dbReference type="CDD" id="cd00060">
    <property type="entry name" value="FHA"/>
    <property type="match status" value="1"/>
</dbReference>
<reference evidence="6" key="1">
    <citation type="submission" date="2019-09" db="EMBL/GenBank/DDBJ databases">
        <title>Mumia zhuanghuii sp. nov. isolated from the intestinal contents of plateau pika (Ochotona curzoniae) in the Qinghai-Tibet plateau of China.</title>
        <authorList>
            <person name="Tian Z."/>
        </authorList>
    </citation>
    <scope>NUCLEOTIDE SEQUENCE [LARGE SCALE GENOMIC DNA]</scope>
    <source>
        <strain evidence="6">L-033</strain>
    </source>
</reference>
<protein>
    <submittedName>
        <fullName evidence="5">FHA domain-containing protein</fullName>
    </submittedName>
</protein>
<evidence type="ECO:0000313" key="6">
    <source>
        <dbReference type="Proteomes" id="UP000326838"/>
    </source>
</evidence>
<evidence type="ECO:0000256" key="1">
    <source>
        <dbReference type="ARBA" id="ARBA00022553"/>
    </source>
</evidence>
<feature type="signal peptide" evidence="3">
    <location>
        <begin position="1"/>
        <end position="21"/>
    </location>
</feature>
<proteinExistence type="predicted"/>
<dbReference type="AlphaFoldDB" id="A0A5N0TGL1"/>
<dbReference type="Gene3D" id="2.60.200.20">
    <property type="match status" value="1"/>
</dbReference>
<feature type="compositionally biased region" description="Pro residues" evidence="2">
    <location>
        <begin position="17"/>
        <end position="32"/>
    </location>
</feature>
<comment type="caution">
    <text evidence="5">The sequence shown here is derived from an EMBL/GenBank/DDBJ whole genome shotgun (WGS) entry which is preliminary data.</text>
</comment>
<gene>
    <name evidence="5" type="ORF">F6B40_10660</name>
</gene>
<sequence>MPSVPAPALAPAAVPAGPAPAASPAPVAPPTSAPVGPADEPAPLTRRARRDADDATALVRGPVGWALQLPSGDVVLLTSRTVVLGRNPQPTEPGVQYVPVSDDGRTVSKHHARLQWGERSWTVTDLSSTNGVAVTDAAGREQHVPADGTAPVLDRFVLGDAVIVLQPPSS</sequence>
<name>A0A5N0TGL1_9MICO</name>
<evidence type="ECO:0000256" key="2">
    <source>
        <dbReference type="SAM" id="MobiDB-lite"/>
    </source>
</evidence>
<accession>A0A5N0TGL1</accession>
<dbReference type="SMART" id="SM00240">
    <property type="entry name" value="FHA"/>
    <property type="match status" value="1"/>
</dbReference>
<keyword evidence="1" id="KW-0597">Phosphoprotein</keyword>
<evidence type="ECO:0000259" key="4">
    <source>
        <dbReference type="PROSITE" id="PS50006"/>
    </source>
</evidence>
<feature type="chain" id="PRO_5024372024" evidence="3">
    <location>
        <begin position="22"/>
        <end position="170"/>
    </location>
</feature>
<feature type="compositionally biased region" description="Low complexity" evidence="2">
    <location>
        <begin position="1"/>
        <end position="16"/>
    </location>
</feature>
<feature type="domain" description="FHA" evidence="4">
    <location>
        <begin position="82"/>
        <end position="135"/>
    </location>
</feature>
<keyword evidence="6" id="KW-1185">Reference proteome</keyword>
<dbReference type="Pfam" id="PF00498">
    <property type="entry name" value="FHA"/>
    <property type="match status" value="1"/>
</dbReference>
<keyword evidence="3" id="KW-0732">Signal</keyword>
<organism evidence="5 6">
    <name type="scientific">Microbacterium caowuchunii</name>
    <dbReference type="NCBI Taxonomy" id="2614638"/>
    <lineage>
        <taxon>Bacteria</taxon>
        <taxon>Bacillati</taxon>
        <taxon>Actinomycetota</taxon>
        <taxon>Actinomycetes</taxon>
        <taxon>Micrococcales</taxon>
        <taxon>Microbacteriaceae</taxon>
        <taxon>Microbacterium</taxon>
    </lineage>
</organism>
<dbReference type="Proteomes" id="UP000326838">
    <property type="component" value="Unassembled WGS sequence"/>
</dbReference>
<evidence type="ECO:0000256" key="3">
    <source>
        <dbReference type="SAM" id="SignalP"/>
    </source>
</evidence>
<dbReference type="EMBL" id="VYUY01000015">
    <property type="protein sequence ID" value="KAA9132419.1"/>
    <property type="molecule type" value="Genomic_DNA"/>
</dbReference>
<evidence type="ECO:0000313" key="5">
    <source>
        <dbReference type="EMBL" id="KAA9132419.1"/>
    </source>
</evidence>